<organism evidence="2 3">
    <name type="scientific">Pycnococcus provasolii</name>
    <dbReference type="NCBI Taxonomy" id="41880"/>
    <lineage>
        <taxon>Eukaryota</taxon>
        <taxon>Viridiplantae</taxon>
        <taxon>Chlorophyta</taxon>
        <taxon>Pseudoscourfieldiophyceae</taxon>
        <taxon>Pseudoscourfieldiales</taxon>
        <taxon>Pycnococcaceae</taxon>
        <taxon>Pycnococcus</taxon>
    </lineage>
</organism>
<reference evidence="2" key="1">
    <citation type="submission" date="2020-10" db="EMBL/GenBank/DDBJ databases">
        <title>Unveiling of a novel bifunctional photoreceptor, Dualchrome1, isolated from a cosmopolitan green alga.</title>
        <authorList>
            <person name="Suzuki S."/>
            <person name="Kawachi M."/>
        </authorList>
    </citation>
    <scope>NUCLEOTIDE SEQUENCE</scope>
    <source>
        <strain evidence="2">NIES 2893</strain>
    </source>
</reference>
<feature type="region of interest" description="Disordered" evidence="1">
    <location>
        <begin position="180"/>
        <end position="201"/>
    </location>
</feature>
<evidence type="ECO:0000313" key="3">
    <source>
        <dbReference type="Proteomes" id="UP000660262"/>
    </source>
</evidence>
<sequence>MLARASCVRMSAPPRGLQCLPVSLSRAHRCTQVTRASNSSSSAPDDGQAASQKDELRQVIAEATPAPAEATQEDFSRFLKVVSSQSWEDVEAGVRSLAKQNALTEGVLTAGSAVLNSAIEREEDERIVESLRRVLGHMISEYERLNAPPDLVAIMEIAAAIGADDAAEAEALAMKALGGTDAQTAETSGTPREEPQGETPEELWQDALTKASAQLAAAAESSSGMVMLGKRGSFALSEKTAGDGAKCTEESLLDAMPSIFSLMDEQDAQFESSAGGDTSPEVEAFRAERVAIHRRVVTLRAHLVREKIKREEENEKGEKSEGAPPSPFEDQAVE</sequence>
<protein>
    <submittedName>
        <fullName evidence="2">Uncharacterized protein</fullName>
    </submittedName>
</protein>
<feature type="compositionally biased region" description="Basic and acidic residues" evidence="1">
    <location>
        <begin position="305"/>
        <end position="321"/>
    </location>
</feature>
<accession>A0A830HW58</accession>
<feature type="compositionally biased region" description="Polar residues" evidence="1">
    <location>
        <begin position="34"/>
        <end position="43"/>
    </location>
</feature>
<dbReference type="Proteomes" id="UP000660262">
    <property type="component" value="Unassembled WGS sequence"/>
</dbReference>
<dbReference type="OrthoDB" id="497854at2759"/>
<feature type="region of interest" description="Disordered" evidence="1">
    <location>
        <begin position="34"/>
        <end position="54"/>
    </location>
</feature>
<dbReference type="EMBL" id="BNJQ01000023">
    <property type="protein sequence ID" value="GHP09109.1"/>
    <property type="molecule type" value="Genomic_DNA"/>
</dbReference>
<comment type="caution">
    <text evidence="2">The sequence shown here is derived from an EMBL/GenBank/DDBJ whole genome shotgun (WGS) entry which is preliminary data.</text>
</comment>
<evidence type="ECO:0000313" key="2">
    <source>
        <dbReference type="EMBL" id="GHP09109.1"/>
    </source>
</evidence>
<gene>
    <name evidence="2" type="ORF">PPROV_000784600</name>
</gene>
<feature type="compositionally biased region" description="Polar residues" evidence="1">
    <location>
        <begin position="181"/>
        <end position="190"/>
    </location>
</feature>
<evidence type="ECO:0000256" key="1">
    <source>
        <dbReference type="SAM" id="MobiDB-lite"/>
    </source>
</evidence>
<name>A0A830HW58_9CHLO</name>
<feature type="region of interest" description="Disordered" evidence="1">
    <location>
        <begin position="305"/>
        <end position="334"/>
    </location>
</feature>
<proteinExistence type="predicted"/>
<keyword evidence="3" id="KW-1185">Reference proteome</keyword>
<dbReference type="AlphaFoldDB" id="A0A830HW58"/>